<sequence length="319" mass="35741">MNLHRLTPMEKLRQETHLVSLIQKLSKATAVVPPQCLPLQFEPYRSSRIIKHSQGGSKVNIQLNGPLSDIRVILFDIYGTLFSSAAGDIGTEGPPLFKCPEPDSVLTCYEQEAAYFRKAVLERHLTAYAVTPYPEVRVEEIWEAYQDKPENLSGAEYALRYELEHNPVTPMPGALNCIRTLLEKGFELGIVSNAQFYTPLLFKAFWGADPIELGFTEAFIAYSYIHGRAKPDPELFKIVLDEVRSKGYQVDECLYVGNDMLNDVFGAKNVGMRAALFAGDKKSLRLREDNPLCKDLLPDLVIDSLTDLPHCVAKGPNYG</sequence>
<dbReference type="eggNOG" id="COG1011">
    <property type="taxonomic scope" value="Bacteria"/>
</dbReference>
<dbReference type="PANTHER" id="PTHR46191">
    <property type="match status" value="1"/>
</dbReference>
<dbReference type="HOGENOM" id="CLU_075572_0_0_12"/>
<dbReference type="InterPro" id="IPR006439">
    <property type="entry name" value="HAD-SF_hydro_IA"/>
</dbReference>
<organism evidence="1 2">
    <name type="scientific">Gracilinema caldarium (strain ATCC 51460 / DSM 7334 / H1)</name>
    <name type="common">Treponema caldarium</name>
    <dbReference type="NCBI Taxonomy" id="744872"/>
    <lineage>
        <taxon>Bacteria</taxon>
        <taxon>Pseudomonadati</taxon>
        <taxon>Spirochaetota</taxon>
        <taxon>Spirochaetia</taxon>
        <taxon>Spirochaetales</taxon>
        <taxon>Breznakiellaceae</taxon>
        <taxon>Gracilinema</taxon>
    </lineage>
</organism>
<dbReference type="InterPro" id="IPR051828">
    <property type="entry name" value="HAD-like_hydrolase_domain"/>
</dbReference>
<proteinExistence type="predicted"/>
<dbReference type="PRINTS" id="PR00413">
    <property type="entry name" value="HADHALOGNASE"/>
</dbReference>
<reference evidence="2" key="1">
    <citation type="journal article" date="2013" name="Stand. Genomic Sci.">
        <title>Genome sequence of the thermophilic fresh-water bacterium Spirochaeta caldaria type strain (H1(T)), reclassification of Spirochaeta caldaria, Spirochaeta stenostrepta, and Spirochaeta zuelzerae in the genus Treponema as Treponema caldaria comb. nov., Treponema stenostrepta comb. nov., and Treponema zuelzerae comb. nov., and emendation of the genus Treponema.</title>
        <authorList>
            <person name="Abt B."/>
            <person name="Goker M."/>
            <person name="Scheuner C."/>
            <person name="Han C."/>
            <person name="Lu M."/>
            <person name="Misra M."/>
            <person name="Lapidus A."/>
            <person name="Nolan M."/>
            <person name="Lucas S."/>
            <person name="Hammon N."/>
            <person name="Deshpande S."/>
            <person name="Cheng J.F."/>
            <person name="Tapia R."/>
            <person name="Goodwin L.A."/>
            <person name="Pitluck S."/>
            <person name="Liolios K."/>
            <person name="Pagani I."/>
            <person name="Ivanova N."/>
            <person name="Mavromatis K."/>
            <person name="Mikhailova N."/>
            <person name="Huntemann M."/>
            <person name="Pati A."/>
            <person name="Chen A."/>
            <person name="Palaniappan K."/>
            <person name="Land M."/>
            <person name="Hauser L."/>
            <person name="Jeffries C.D."/>
            <person name="Rohde M."/>
            <person name="Spring S."/>
            <person name="Gronow S."/>
            <person name="Detter J.C."/>
            <person name="Bristow J."/>
            <person name="Eisen J.A."/>
            <person name="Markowitz V."/>
            <person name="Hugenholtz P."/>
            <person name="Kyrpides N.C."/>
            <person name="Woyke T."/>
            <person name="Klenk H.P."/>
        </authorList>
    </citation>
    <scope>NUCLEOTIDE SEQUENCE</scope>
    <source>
        <strain evidence="2">ATCC 51460 / DSM 7334 / H1</strain>
    </source>
</reference>
<dbReference type="OrthoDB" id="367448at2"/>
<dbReference type="EMBL" id="CP002868">
    <property type="protein sequence ID" value="AEJ20079.1"/>
    <property type="molecule type" value="Genomic_DNA"/>
</dbReference>
<keyword evidence="1" id="KW-0378">Hydrolase</keyword>
<evidence type="ECO:0000313" key="2">
    <source>
        <dbReference type="Proteomes" id="UP000000503"/>
    </source>
</evidence>
<dbReference type="PANTHER" id="PTHR46191:SF2">
    <property type="entry name" value="HALOACID DEHALOGENASE-LIKE HYDROLASE DOMAIN-CONTAINING PROTEIN 3"/>
    <property type="match status" value="1"/>
</dbReference>
<accession>F8EXR5</accession>
<protein>
    <submittedName>
        <fullName evidence="1">Haloacid dehalogenase domain protein hydrolase</fullName>
    </submittedName>
</protein>
<dbReference type="Gene3D" id="3.40.50.1000">
    <property type="entry name" value="HAD superfamily/HAD-like"/>
    <property type="match status" value="1"/>
</dbReference>
<dbReference type="Proteomes" id="UP000000503">
    <property type="component" value="Chromosome"/>
</dbReference>
<dbReference type="Pfam" id="PF00702">
    <property type="entry name" value="Hydrolase"/>
    <property type="match status" value="1"/>
</dbReference>
<dbReference type="SUPFAM" id="SSF56784">
    <property type="entry name" value="HAD-like"/>
    <property type="match status" value="1"/>
</dbReference>
<dbReference type="KEGG" id="scd:Spica_1950"/>
<evidence type="ECO:0000313" key="1">
    <source>
        <dbReference type="EMBL" id="AEJ20079.1"/>
    </source>
</evidence>
<dbReference type="SFLD" id="SFLDS00003">
    <property type="entry name" value="Haloacid_Dehalogenase"/>
    <property type="match status" value="1"/>
</dbReference>
<keyword evidence="2" id="KW-1185">Reference proteome</keyword>
<dbReference type="GO" id="GO:0016787">
    <property type="term" value="F:hydrolase activity"/>
    <property type="evidence" value="ECO:0007669"/>
    <property type="project" value="UniProtKB-KW"/>
</dbReference>
<dbReference type="SFLD" id="SFLDG01129">
    <property type="entry name" value="C1.5:_HAD__Beta-PGM__Phosphata"/>
    <property type="match status" value="1"/>
</dbReference>
<dbReference type="STRING" id="744872.Spica_1950"/>
<dbReference type="InterPro" id="IPR036412">
    <property type="entry name" value="HAD-like_sf"/>
</dbReference>
<name>F8EXR5_GRAC1</name>
<dbReference type="AlphaFoldDB" id="F8EXR5"/>
<gene>
    <name evidence="1" type="ordered locus">Spica_1950</name>
</gene>
<dbReference type="InterPro" id="IPR023214">
    <property type="entry name" value="HAD_sf"/>
</dbReference>